<dbReference type="HOGENOM" id="CLU_618232_0_0_1"/>
<evidence type="ECO:0000313" key="1">
    <source>
        <dbReference type="EMBL" id="EWC43964.1"/>
    </source>
</evidence>
<dbReference type="InterPro" id="IPR036397">
    <property type="entry name" value="RNaseH_sf"/>
</dbReference>
<protein>
    <recommendedName>
        <fullName evidence="3">RNase H type-1 domain-containing protein</fullName>
    </recommendedName>
</protein>
<dbReference type="AlphaFoldDB" id="W7HLN4"/>
<sequence length="448" mass="50639">MAPPDASGIANVKKAELYSDAITDQMLERTSNLFIDTNECEVLGPEIQGSNTTIAHLPDETRFIIQVLKAGPMSLINHTFFKFNLHGRSMPWLNGQTIYFPDAEKYKPACILQMGQDNSSRRDHGIAVPFRKPKGGTCLVQVWGIAEVPLFIGGIPLRVSCLIVDSLPLHRTRYNGEPPQMLLLSNIFNGKTVPLRFHSNLMLRPVNLGVNIVTAVVPHTGNIALEVYADIANSKPHKRGALYDISYGIWFAEDSIFNINGTMEAGTAKVDVCLELRGALQVVYAVRDMSLYIYSHFDFTDVIIYCSSRHIVDWAPEWAAHWQKNGWVQSLKLDQRVKDLWDELMHAQKVAKRTFIWAFLDPKHNDEAISLSRSAMMGIKGPEWGLLPNENYNLAELRKMVKPKQRPGNYFQGLALEGGMCRKSHPRGFRIETCCLCFRTGWETHIHF</sequence>
<organism evidence="1 2">
    <name type="scientific">Drechslerella stenobrocha 248</name>
    <dbReference type="NCBI Taxonomy" id="1043628"/>
    <lineage>
        <taxon>Eukaryota</taxon>
        <taxon>Fungi</taxon>
        <taxon>Dikarya</taxon>
        <taxon>Ascomycota</taxon>
        <taxon>Pezizomycotina</taxon>
        <taxon>Orbiliomycetes</taxon>
        <taxon>Orbiliales</taxon>
        <taxon>Orbiliaceae</taxon>
        <taxon>Drechslerella</taxon>
    </lineage>
</organism>
<gene>
    <name evidence="1" type="ORF">DRE_01316</name>
</gene>
<accession>W7HLN4</accession>
<dbReference type="OrthoDB" id="5338801at2759"/>
<keyword evidence="2" id="KW-1185">Reference proteome</keyword>
<dbReference type="Proteomes" id="UP000024837">
    <property type="component" value="Unassembled WGS sequence"/>
</dbReference>
<name>W7HLN4_9PEZI</name>
<dbReference type="EMBL" id="KI966448">
    <property type="protein sequence ID" value="EWC43964.1"/>
    <property type="molecule type" value="Genomic_DNA"/>
</dbReference>
<dbReference type="SUPFAM" id="SSF53098">
    <property type="entry name" value="Ribonuclease H-like"/>
    <property type="match status" value="1"/>
</dbReference>
<dbReference type="InterPro" id="IPR012337">
    <property type="entry name" value="RNaseH-like_sf"/>
</dbReference>
<evidence type="ECO:0000313" key="2">
    <source>
        <dbReference type="Proteomes" id="UP000024837"/>
    </source>
</evidence>
<evidence type="ECO:0008006" key="3">
    <source>
        <dbReference type="Google" id="ProtNLM"/>
    </source>
</evidence>
<dbReference type="GO" id="GO:0003676">
    <property type="term" value="F:nucleic acid binding"/>
    <property type="evidence" value="ECO:0007669"/>
    <property type="project" value="InterPro"/>
</dbReference>
<proteinExistence type="predicted"/>
<dbReference type="Gene3D" id="3.30.420.10">
    <property type="entry name" value="Ribonuclease H-like superfamily/Ribonuclease H"/>
    <property type="match status" value="1"/>
</dbReference>
<reference evidence="1 2" key="1">
    <citation type="submission" date="2013-05" db="EMBL/GenBank/DDBJ databases">
        <title>Drechslerella stenobrocha genome reveals carnivorous origination and mechanical trapping mechanism of predatory fungi.</title>
        <authorList>
            <person name="Liu X."/>
            <person name="Zhang W."/>
            <person name="Liu K."/>
        </authorList>
    </citation>
    <scope>NUCLEOTIDE SEQUENCE [LARGE SCALE GENOMIC DNA]</scope>
    <source>
        <strain evidence="1 2">248</strain>
    </source>
</reference>